<dbReference type="InterPro" id="IPR029047">
    <property type="entry name" value="HSP70_peptide-bd_sf"/>
</dbReference>
<name>A0A820G151_9BILA</name>
<dbReference type="PANTHER" id="PTHR19375">
    <property type="entry name" value="HEAT SHOCK PROTEIN 70KDA"/>
    <property type="match status" value="1"/>
</dbReference>
<evidence type="ECO:0000313" key="4">
    <source>
        <dbReference type="EMBL" id="CAF4269495.1"/>
    </source>
</evidence>
<dbReference type="GO" id="GO:0005524">
    <property type="term" value="F:ATP binding"/>
    <property type="evidence" value="ECO:0007669"/>
    <property type="project" value="UniProtKB-KW"/>
</dbReference>
<proteinExistence type="inferred from homology"/>
<evidence type="ECO:0000256" key="1">
    <source>
        <dbReference type="ARBA" id="ARBA00007381"/>
    </source>
</evidence>
<dbReference type="Gene3D" id="2.60.34.10">
    <property type="entry name" value="Substrate Binding Domain Of DNAk, Chain A, domain 1"/>
    <property type="match status" value="1"/>
</dbReference>
<dbReference type="Proteomes" id="UP000663836">
    <property type="component" value="Unassembled WGS sequence"/>
</dbReference>
<dbReference type="Gene3D" id="3.90.640.10">
    <property type="entry name" value="Actin, Chain A, domain 4"/>
    <property type="match status" value="1"/>
</dbReference>
<dbReference type="AlphaFoldDB" id="A0A820G151"/>
<keyword evidence="3" id="KW-0067">ATP-binding</keyword>
<dbReference type="PROSITE" id="PS01036">
    <property type="entry name" value="HSP70_3"/>
    <property type="match status" value="1"/>
</dbReference>
<dbReference type="FunFam" id="3.90.640.10:FF:000002">
    <property type="entry name" value="Heat shock 70 kDa"/>
    <property type="match status" value="1"/>
</dbReference>
<sequence>EVKSIAGNTHLGGEYFVNRMIEYFIQEFKRKYNKDLLNNKRALQRLHNACECAKITLSSSCHASIEIDSLHEGIDFYSKITRECFEELNIDLFQSILELIEKVLYDARMNKASIDEIILVGGSTRIPRVQKLLHDFFNDETIAYGAAIQAAVLTGDKSEETKDLLLLDVAAFSLAIDGVMTILIKRNTTIATKQTQTFPLTSFPKSQSGIIIKLFE</sequence>
<evidence type="ECO:0008006" key="6">
    <source>
        <dbReference type="Google" id="ProtNLM"/>
    </source>
</evidence>
<dbReference type="SUPFAM" id="SSF100920">
    <property type="entry name" value="Heat shock protein 70kD (HSP70), peptide-binding domain"/>
    <property type="match status" value="1"/>
</dbReference>
<dbReference type="Pfam" id="PF00012">
    <property type="entry name" value="HSP70"/>
    <property type="match status" value="1"/>
</dbReference>
<feature type="non-terminal residue" evidence="4">
    <location>
        <position position="216"/>
    </location>
</feature>
<dbReference type="PRINTS" id="PR00301">
    <property type="entry name" value="HEATSHOCK70"/>
</dbReference>
<feature type="non-terminal residue" evidence="4">
    <location>
        <position position="1"/>
    </location>
</feature>
<dbReference type="InterPro" id="IPR018181">
    <property type="entry name" value="Heat_shock_70_CS"/>
</dbReference>
<protein>
    <recommendedName>
        <fullName evidence="6">Heat shock protein 70</fullName>
    </recommendedName>
</protein>
<dbReference type="EMBL" id="CAJOBD010026829">
    <property type="protein sequence ID" value="CAF4269495.1"/>
    <property type="molecule type" value="Genomic_DNA"/>
</dbReference>
<evidence type="ECO:0000256" key="3">
    <source>
        <dbReference type="ARBA" id="ARBA00022840"/>
    </source>
</evidence>
<dbReference type="InterPro" id="IPR043129">
    <property type="entry name" value="ATPase_NBD"/>
</dbReference>
<comment type="similarity">
    <text evidence="1">Belongs to the heat shock protein 70 family.</text>
</comment>
<evidence type="ECO:0000256" key="2">
    <source>
        <dbReference type="ARBA" id="ARBA00022741"/>
    </source>
</evidence>
<comment type="caution">
    <text evidence="4">The sequence shown here is derived from an EMBL/GenBank/DDBJ whole genome shotgun (WGS) entry which is preliminary data.</text>
</comment>
<dbReference type="SUPFAM" id="SSF53067">
    <property type="entry name" value="Actin-like ATPase domain"/>
    <property type="match status" value="1"/>
</dbReference>
<dbReference type="GO" id="GO:0140662">
    <property type="term" value="F:ATP-dependent protein folding chaperone"/>
    <property type="evidence" value="ECO:0007669"/>
    <property type="project" value="InterPro"/>
</dbReference>
<dbReference type="InterPro" id="IPR013126">
    <property type="entry name" value="Hsp_70_fam"/>
</dbReference>
<keyword evidence="2" id="KW-0547">Nucleotide-binding</keyword>
<dbReference type="Gene3D" id="3.30.420.40">
    <property type="match status" value="2"/>
</dbReference>
<accession>A0A820G151</accession>
<evidence type="ECO:0000313" key="5">
    <source>
        <dbReference type="Proteomes" id="UP000663836"/>
    </source>
</evidence>
<gene>
    <name evidence="4" type="ORF">JBS370_LOCUS39378</name>
</gene>
<organism evidence="4 5">
    <name type="scientific">Rotaria sordida</name>
    <dbReference type="NCBI Taxonomy" id="392033"/>
    <lineage>
        <taxon>Eukaryota</taxon>
        <taxon>Metazoa</taxon>
        <taxon>Spiralia</taxon>
        <taxon>Gnathifera</taxon>
        <taxon>Rotifera</taxon>
        <taxon>Eurotatoria</taxon>
        <taxon>Bdelloidea</taxon>
        <taxon>Philodinida</taxon>
        <taxon>Philodinidae</taxon>
        <taxon>Rotaria</taxon>
    </lineage>
</organism>
<reference evidence="4" key="1">
    <citation type="submission" date="2021-02" db="EMBL/GenBank/DDBJ databases">
        <authorList>
            <person name="Nowell W R."/>
        </authorList>
    </citation>
    <scope>NUCLEOTIDE SEQUENCE</scope>
</reference>